<feature type="compositionally biased region" description="Polar residues" evidence="1">
    <location>
        <begin position="32"/>
        <end position="50"/>
    </location>
</feature>
<feature type="region of interest" description="Disordered" evidence="1">
    <location>
        <begin position="25"/>
        <end position="51"/>
    </location>
</feature>
<sequence length="87" mass="9114">MLFRSSIALLLIFSFVTTNASPFDRRVPESPTAETAVQTSPDAASYNGNEPTPAVIAFDKCAKEIHGSDTASPASSPTPDSNSAAIR</sequence>
<evidence type="ECO:0000256" key="2">
    <source>
        <dbReference type="SAM" id="SignalP"/>
    </source>
</evidence>
<keyword evidence="4" id="KW-1185">Reference proteome</keyword>
<evidence type="ECO:0000256" key="1">
    <source>
        <dbReference type="SAM" id="MobiDB-lite"/>
    </source>
</evidence>
<accession>A0A1X2IPB8</accession>
<proteinExistence type="predicted"/>
<dbReference type="AlphaFoldDB" id="A0A1X2IPB8"/>
<protein>
    <submittedName>
        <fullName evidence="3">Uncharacterized protein</fullName>
    </submittedName>
</protein>
<feature type="chain" id="PRO_5012507540" evidence="2">
    <location>
        <begin position="21"/>
        <end position="87"/>
    </location>
</feature>
<dbReference type="Proteomes" id="UP000193560">
    <property type="component" value="Unassembled WGS sequence"/>
</dbReference>
<reference evidence="3 4" key="1">
    <citation type="submission" date="2016-07" db="EMBL/GenBank/DDBJ databases">
        <title>Pervasive Adenine N6-methylation of Active Genes in Fungi.</title>
        <authorList>
            <consortium name="DOE Joint Genome Institute"/>
            <person name="Mondo S.J."/>
            <person name="Dannebaum R.O."/>
            <person name="Kuo R.C."/>
            <person name="Labutti K."/>
            <person name="Haridas S."/>
            <person name="Kuo A."/>
            <person name="Salamov A."/>
            <person name="Ahrendt S.R."/>
            <person name="Lipzen A."/>
            <person name="Sullivan W."/>
            <person name="Andreopoulos W.B."/>
            <person name="Clum A."/>
            <person name="Lindquist E."/>
            <person name="Daum C."/>
            <person name="Ramamoorthy G.K."/>
            <person name="Gryganskyi A."/>
            <person name="Culley D."/>
            <person name="Magnuson J.K."/>
            <person name="James T.Y."/>
            <person name="O'Malley M.A."/>
            <person name="Stajich J.E."/>
            <person name="Spatafora J.W."/>
            <person name="Visel A."/>
            <person name="Grigoriev I.V."/>
        </authorList>
    </citation>
    <scope>NUCLEOTIDE SEQUENCE [LARGE SCALE GENOMIC DNA]</scope>
    <source>
        <strain evidence="3 4">NRRL 1336</strain>
    </source>
</reference>
<evidence type="ECO:0000313" key="4">
    <source>
        <dbReference type="Proteomes" id="UP000193560"/>
    </source>
</evidence>
<feature type="signal peptide" evidence="2">
    <location>
        <begin position="1"/>
        <end position="20"/>
    </location>
</feature>
<evidence type="ECO:0000313" key="3">
    <source>
        <dbReference type="EMBL" id="ORZ19371.1"/>
    </source>
</evidence>
<feature type="compositionally biased region" description="Low complexity" evidence="1">
    <location>
        <begin position="68"/>
        <end position="87"/>
    </location>
</feature>
<feature type="region of interest" description="Disordered" evidence="1">
    <location>
        <begin position="66"/>
        <end position="87"/>
    </location>
</feature>
<gene>
    <name evidence="3" type="ORF">BCR42DRAFT_435252</name>
</gene>
<dbReference type="EMBL" id="MCGE01000007">
    <property type="protein sequence ID" value="ORZ19371.1"/>
    <property type="molecule type" value="Genomic_DNA"/>
</dbReference>
<organism evidence="3 4">
    <name type="scientific">Absidia repens</name>
    <dbReference type="NCBI Taxonomy" id="90262"/>
    <lineage>
        <taxon>Eukaryota</taxon>
        <taxon>Fungi</taxon>
        <taxon>Fungi incertae sedis</taxon>
        <taxon>Mucoromycota</taxon>
        <taxon>Mucoromycotina</taxon>
        <taxon>Mucoromycetes</taxon>
        <taxon>Mucorales</taxon>
        <taxon>Cunninghamellaceae</taxon>
        <taxon>Absidia</taxon>
    </lineage>
</organism>
<comment type="caution">
    <text evidence="3">The sequence shown here is derived from an EMBL/GenBank/DDBJ whole genome shotgun (WGS) entry which is preliminary data.</text>
</comment>
<keyword evidence="2" id="KW-0732">Signal</keyword>
<name>A0A1X2IPB8_9FUNG</name>